<dbReference type="InterPro" id="IPR050407">
    <property type="entry name" value="Geranylgeranyl_reductase"/>
</dbReference>
<dbReference type="EMBL" id="JAODYH010000016">
    <property type="protein sequence ID" value="MCT9813100.1"/>
    <property type="molecule type" value="Genomic_DNA"/>
</dbReference>
<evidence type="ECO:0000313" key="3">
    <source>
        <dbReference type="Proteomes" id="UP001525968"/>
    </source>
</evidence>
<evidence type="ECO:0000259" key="1">
    <source>
        <dbReference type="Pfam" id="PF01494"/>
    </source>
</evidence>
<name>A0ABT2PRK1_9BURK</name>
<dbReference type="NCBIfam" id="TIGR02032">
    <property type="entry name" value="GG-red-SF"/>
    <property type="match status" value="1"/>
</dbReference>
<accession>A0ABT2PRK1</accession>
<reference evidence="2 3" key="1">
    <citation type="submission" date="2022-09" db="EMBL/GenBank/DDBJ databases">
        <title>Draft genome of isolate Be4.</title>
        <authorList>
            <person name="Sanchez-Castro I."/>
            <person name="Martinez-Rodriguez P."/>
            <person name="Descostes M."/>
            <person name="Merroun M."/>
        </authorList>
    </citation>
    <scope>NUCLEOTIDE SEQUENCE [LARGE SCALE GENOMIC DNA]</scope>
    <source>
        <strain evidence="2 3">Be4</strain>
    </source>
</reference>
<dbReference type="PRINTS" id="PR00411">
    <property type="entry name" value="PNDRDTASEI"/>
</dbReference>
<dbReference type="PANTHER" id="PTHR42685">
    <property type="entry name" value="GERANYLGERANYL DIPHOSPHATE REDUCTASE"/>
    <property type="match status" value="1"/>
</dbReference>
<dbReference type="InterPro" id="IPR002938">
    <property type="entry name" value="FAD-bd"/>
</dbReference>
<protein>
    <submittedName>
        <fullName evidence="2">Geranylgeranyl reductase family protein</fullName>
    </submittedName>
</protein>
<gene>
    <name evidence="2" type="ORF">N0K08_20930</name>
</gene>
<dbReference type="SUPFAM" id="SSF51905">
    <property type="entry name" value="FAD/NAD(P)-binding domain"/>
    <property type="match status" value="1"/>
</dbReference>
<dbReference type="PANTHER" id="PTHR42685:SF22">
    <property type="entry name" value="CONDITIONED MEDIUM FACTOR RECEPTOR 1"/>
    <property type="match status" value="1"/>
</dbReference>
<dbReference type="Pfam" id="PF01494">
    <property type="entry name" value="FAD_binding_3"/>
    <property type="match status" value="1"/>
</dbReference>
<proteinExistence type="predicted"/>
<evidence type="ECO:0000313" key="2">
    <source>
        <dbReference type="EMBL" id="MCT9813100.1"/>
    </source>
</evidence>
<dbReference type="RefSeq" id="WP_261502351.1">
    <property type="nucleotide sequence ID" value="NZ_JAODYH010000016.1"/>
</dbReference>
<dbReference type="PRINTS" id="PR00368">
    <property type="entry name" value="FADPNR"/>
</dbReference>
<dbReference type="InterPro" id="IPR036188">
    <property type="entry name" value="FAD/NAD-bd_sf"/>
</dbReference>
<sequence length="417" mass="44992">MTLPLLNLSFSELPERCDVLVVGAGPAGSAAATLLARSGWDVVLVDRRSFPREKVCGDGLIPDAHAALRELGVLDEVMARAQGLQHVGCIGPRGTRVDVPATLAVLARRELDDILCRNAVRQGARMHAPVHFEAPLHDASGRVVGARLSNGGETRELQARWVVLATGAGTQPLVAADMCERQTPSGVALRGYVKNDAMQERITAMEIVWHRELRPGYGWIFPCGDGVFNIGVGVFDMHTTDAQGRNAMANVNLRQLFDAFCGFYAPAKELMAGGVLQGQLKGAPLRCTLRGARFARPGLLVAGEAAGSTYAFTGEGIGKAMETGMLAARGLLQAAAKGLDDAAVCQSYAAQLTALQPRFRFYERANQVNAHPWVVDLLLWRARKSERLLRRMSGVLNETAHPGQLFTARGIYKLFTE</sequence>
<dbReference type="InterPro" id="IPR011777">
    <property type="entry name" value="Geranylgeranyl_Rdtase_fam"/>
</dbReference>
<organism evidence="2 3">
    <name type="scientific">Acidovorax bellezanensis</name>
    <dbReference type="NCBI Taxonomy" id="2976702"/>
    <lineage>
        <taxon>Bacteria</taxon>
        <taxon>Pseudomonadati</taxon>
        <taxon>Pseudomonadota</taxon>
        <taxon>Betaproteobacteria</taxon>
        <taxon>Burkholderiales</taxon>
        <taxon>Comamonadaceae</taxon>
        <taxon>Acidovorax</taxon>
    </lineage>
</organism>
<dbReference type="Proteomes" id="UP001525968">
    <property type="component" value="Unassembled WGS sequence"/>
</dbReference>
<comment type="caution">
    <text evidence="2">The sequence shown here is derived from an EMBL/GenBank/DDBJ whole genome shotgun (WGS) entry which is preliminary data.</text>
</comment>
<dbReference type="Gene3D" id="3.50.50.60">
    <property type="entry name" value="FAD/NAD(P)-binding domain"/>
    <property type="match status" value="1"/>
</dbReference>
<keyword evidence="3" id="KW-1185">Reference proteome</keyword>
<feature type="domain" description="FAD-binding" evidence="1">
    <location>
        <begin position="16"/>
        <end position="197"/>
    </location>
</feature>